<feature type="domain" description="Alanyl-transfer RNA synthetases family profile" evidence="5">
    <location>
        <begin position="1"/>
        <end position="236"/>
    </location>
</feature>
<sequence length="402" mass="45349">MNPKLYYKDAYLQTFTAQITKQARDNDGNIYVVLTETAFYPTGGGQPHDTGQLNQIPVINVEEIDGEIRHYITEEIRANEVTGYISWKRRFDHMQQHAGQHILSAIFWDHFNIPTIGFHLGREIVTIDLETSDLSLETAKEAAYLANQIVFENRPITVQWVNQEEAKKFPLRKEPTVTENIRVVIIENFDYNGCGGTHPKQTGEVGPIHIIDWERHKGNIRLTFVCGWRAIELMQRNQYLVKSAAQQLHSKEDDIPNKINQLLSSQKENEKALQATNEKLILVEANELLQQAKKTSFGKQIAVSFTDRSMQELAKLAAIITEQDVHIITYFVTQNGENLQCICACGKAVEQDMNTLLKTALPLIEGKGGGNQKSARGGGKATVTSEAFLNHLIHIQKATQEA</sequence>
<dbReference type="SUPFAM" id="SSF55186">
    <property type="entry name" value="ThrRS/AlaRS common domain"/>
    <property type="match status" value="1"/>
</dbReference>
<dbReference type="Gene3D" id="3.30.980.10">
    <property type="entry name" value="Threonyl-trna Synthetase, Chain A, domain 2"/>
    <property type="match status" value="1"/>
</dbReference>
<evidence type="ECO:0000313" key="7">
    <source>
        <dbReference type="Proteomes" id="UP000789423"/>
    </source>
</evidence>
<dbReference type="PROSITE" id="PS50860">
    <property type="entry name" value="AA_TRNA_LIGASE_II_ALA"/>
    <property type="match status" value="1"/>
</dbReference>
<evidence type="ECO:0000256" key="2">
    <source>
        <dbReference type="ARBA" id="ARBA00004496"/>
    </source>
</evidence>
<keyword evidence="4" id="KW-0862">Zinc</keyword>
<dbReference type="InterPro" id="IPR051335">
    <property type="entry name" value="Alanyl-tRNA_Editing_Enzymes"/>
</dbReference>
<comment type="caution">
    <text evidence="6">The sequence shown here is derived from an EMBL/GenBank/DDBJ whole genome shotgun (WGS) entry which is preliminary data.</text>
</comment>
<dbReference type="Gene3D" id="3.10.310.40">
    <property type="match status" value="1"/>
</dbReference>
<dbReference type="EC" id="6.1.1.7" evidence="6"/>
<dbReference type="InterPro" id="IPR018163">
    <property type="entry name" value="Thr/Ala-tRNA-synth_IIc_edit"/>
</dbReference>
<dbReference type="SMART" id="SM00863">
    <property type="entry name" value="tRNA_SAD"/>
    <property type="match status" value="1"/>
</dbReference>
<keyword evidence="3" id="KW-0479">Metal-binding</keyword>
<dbReference type="SUPFAM" id="SSF50447">
    <property type="entry name" value="Translation proteins"/>
    <property type="match status" value="1"/>
</dbReference>
<evidence type="ECO:0000259" key="5">
    <source>
        <dbReference type="PROSITE" id="PS50860"/>
    </source>
</evidence>
<gene>
    <name evidence="6" type="primary">alaS_2</name>
    <name evidence="6" type="ORF">BACCIP111899_02723</name>
</gene>
<evidence type="ECO:0000313" key="6">
    <source>
        <dbReference type="EMBL" id="CAG9613508.1"/>
    </source>
</evidence>
<dbReference type="InterPro" id="IPR009000">
    <property type="entry name" value="Transl_B-barrel_sf"/>
</dbReference>
<evidence type="ECO:0000256" key="3">
    <source>
        <dbReference type="ARBA" id="ARBA00022723"/>
    </source>
</evidence>
<dbReference type="GO" id="GO:0004813">
    <property type="term" value="F:alanine-tRNA ligase activity"/>
    <property type="evidence" value="ECO:0007669"/>
    <property type="project" value="UniProtKB-EC"/>
</dbReference>
<dbReference type="InterPro" id="IPR018165">
    <property type="entry name" value="Ala-tRNA-synth_IIc_core"/>
</dbReference>
<comment type="subcellular location">
    <subcellularLocation>
        <location evidence="2">Cytoplasm</location>
    </subcellularLocation>
</comment>
<name>A0ABN8A1X8_9BACI</name>
<protein>
    <submittedName>
        <fullName evidence="6">Alanine--tRNA ligase</fullName>
        <ecNumber evidence="6">6.1.1.7</ecNumber>
    </submittedName>
</protein>
<dbReference type="PANTHER" id="PTHR43462">
    <property type="entry name" value="ALANYL-TRNA EDITING PROTEIN"/>
    <property type="match status" value="1"/>
</dbReference>
<dbReference type="RefSeq" id="WP_230575576.1">
    <property type="nucleotide sequence ID" value="NZ_CAKJTI010000013.1"/>
</dbReference>
<keyword evidence="7" id="KW-1185">Reference proteome</keyword>
<keyword evidence="6" id="KW-0436">Ligase</keyword>
<comment type="cofactor">
    <cofactor evidence="1">
        <name>Zn(2+)</name>
        <dbReference type="ChEBI" id="CHEBI:29105"/>
    </cofactor>
</comment>
<reference evidence="6 7" key="1">
    <citation type="submission" date="2021-10" db="EMBL/GenBank/DDBJ databases">
        <authorList>
            <person name="Criscuolo A."/>
        </authorList>
    </citation>
    <scope>NUCLEOTIDE SEQUENCE [LARGE SCALE GENOMIC DNA]</scope>
    <source>
        <strain evidence="7">CIP 111899</strain>
    </source>
</reference>
<evidence type="ECO:0000256" key="1">
    <source>
        <dbReference type="ARBA" id="ARBA00001947"/>
    </source>
</evidence>
<dbReference type="InterPro" id="IPR012947">
    <property type="entry name" value="tRNA_SAD"/>
</dbReference>
<dbReference type="Proteomes" id="UP000789423">
    <property type="component" value="Unassembled WGS sequence"/>
</dbReference>
<proteinExistence type="predicted"/>
<dbReference type="Pfam" id="PF07973">
    <property type="entry name" value="tRNA_SAD"/>
    <property type="match status" value="1"/>
</dbReference>
<evidence type="ECO:0000256" key="4">
    <source>
        <dbReference type="ARBA" id="ARBA00022833"/>
    </source>
</evidence>
<accession>A0ABN8A1X8</accession>
<organism evidence="6 7">
    <name type="scientific">Bacillus rhizoplanae</name>
    <dbReference type="NCBI Taxonomy" id="2880966"/>
    <lineage>
        <taxon>Bacteria</taxon>
        <taxon>Bacillati</taxon>
        <taxon>Bacillota</taxon>
        <taxon>Bacilli</taxon>
        <taxon>Bacillales</taxon>
        <taxon>Bacillaceae</taxon>
        <taxon>Bacillus</taxon>
    </lineage>
</organism>
<dbReference type="PANTHER" id="PTHR43462:SF1">
    <property type="entry name" value="ALANYL-TRNA EDITING PROTEIN AARSD1"/>
    <property type="match status" value="1"/>
</dbReference>
<dbReference type="Gene3D" id="2.40.30.130">
    <property type="match status" value="1"/>
</dbReference>
<dbReference type="EMBL" id="CAKJTI010000013">
    <property type="protein sequence ID" value="CAG9613508.1"/>
    <property type="molecule type" value="Genomic_DNA"/>
</dbReference>